<dbReference type="EMBL" id="JADWDJ010000008">
    <property type="protein sequence ID" value="KAG5277136.1"/>
    <property type="molecule type" value="Genomic_DNA"/>
</dbReference>
<gene>
    <name evidence="1" type="ORF">AALO_G00113940</name>
</gene>
<sequence length="86" mass="9382">MEVYYVAILEWRRCLLTERVPERDGPGLNWGLLALVCKMGGVVSGRVIAELLLQKMKTFDKAASRATADTTTIAMALIAGKAEVCP</sequence>
<dbReference type="Proteomes" id="UP000823561">
    <property type="component" value="Chromosome 8"/>
</dbReference>
<name>A0AAV6GW34_9TELE</name>
<organism evidence="1 2">
    <name type="scientific">Alosa alosa</name>
    <name type="common">allis shad</name>
    <dbReference type="NCBI Taxonomy" id="278164"/>
    <lineage>
        <taxon>Eukaryota</taxon>
        <taxon>Metazoa</taxon>
        <taxon>Chordata</taxon>
        <taxon>Craniata</taxon>
        <taxon>Vertebrata</taxon>
        <taxon>Euteleostomi</taxon>
        <taxon>Actinopterygii</taxon>
        <taxon>Neopterygii</taxon>
        <taxon>Teleostei</taxon>
        <taxon>Clupei</taxon>
        <taxon>Clupeiformes</taxon>
        <taxon>Clupeoidei</taxon>
        <taxon>Clupeidae</taxon>
        <taxon>Alosa</taxon>
    </lineage>
</organism>
<evidence type="ECO:0000313" key="2">
    <source>
        <dbReference type="Proteomes" id="UP000823561"/>
    </source>
</evidence>
<protein>
    <submittedName>
        <fullName evidence="1">Uncharacterized protein</fullName>
    </submittedName>
</protein>
<reference evidence="1" key="1">
    <citation type="submission" date="2020-10" db="EMBL/GenBank/DDBJ databases">
        <title>Chromosome-scale genome assembly of the Allis shad, Alosa alosa.</title>
        <authorList>
            <person name="Margot Z."/>
            <person name="Christophe K."/>
            <person name="Cabau C."/>
            <person name="Louis A."/>
            <person name="Berthelot C."/>
            <person name="Parey E."/>
            <person name="Roest Crollius H."/>
            <person name="Montfort J."/>
            <person name="Robinson-Rechavi M."/>
            <person name="Bucao C."/>
            <person name="Bouchez O."/>
            <person name="Gislard M."/>
            <person name="Lluch J."/>
            <person name="Milhes M."/>
            <person name="Lampietro C."/>
            <person name="Lopez Roques C."/>
            <person name="Donnadieu C."/>
            <person name="Braasch I."/>
            <person name="Desvignes T."/>
            <person name="Postlethwait J."/>
            <person name="Bobe J."/>
            <person name="Guiguen Y."/>
        </authorList>
    </citation>
    <scope>NUCLEOTIDE SEQUENCE</scope>
    <source>
        <strain evidence="1">M-15738</strain>
        <tissue evidence="1">Blood</tissue>
    </source>
</reference>
<keyword evidence="2" id="KW-1185">Reference proteome</keyword>
<evidence type="ECO:0000313" key="1">
    <source>
        <dbReference type="EMBL" id="KAG5277136.1"/>
    </source>
</evidence>
<dbReference type="AlphaFoldDB" id="A0AAV6GW34"/>
<comment type="caution">
    <text evidence="1">The sequence shown here is derived from an EMBL/GenBank/DDBJ whole genome shotgun (WGS) entry which is preliminary data.</text>
</comment>
<proteinExistence type="predicted"/>
<accession>A0AAV6GW34</accession>